<dbReference type="RefSeq" id="WP_075622080.1">
    <property type="nucleotide sequence ID" value="NZ_CP015607.1"/>
</dbReference>
<gene>
    <name evidence="1" type="ORF">BSA145_07675</name>
</gene>
<evidence type="ECO:0000313" key="1">
    <source>
        <dbReference type="EMBL" id="APT45788.1"/>
    </source>
</evidence>
<evidence type="ECO:0000313" key="2">
    <source>
        <dbReference type="Proteomes" id="UP000185426"/>
    </source>
</evidence>
<dbReference type="AlphaFoldDB" id="A0A1L6ZGZ6"/>
<dbReference type="EMBL" id="CP015607">
    <property type="protein sequence ID" value="APT45788.1"/>
    <property type="molecule type" value="Genomic_DNA"/>
</dbReference>
<sequence length="178" mass="20389">MKKFFHVTNKTIAEAKRIFGLSKKNAANEMIGRAHQSVKVYMFDSTNGSEAVYDHYPTNTRLIIATNGAIIDVYEIGKLPGSNRSACELVRSTILRGLKEEYNRLYSQWMDVEVTFAQTSLEIAFTKRAQIGEKDAAVLVQNVKKLSDLCFENSKRHKERSKLHRELIELERAFVPYL</sequence>
<reference evidence="1 2" key="1">
    <citation type="submission" date="2016-05" db="EMBL/GenBank/DDBJ databases">
        <title>Complete Genome and Methylome Analysis of Psychrotrophic Bacterial Isolates from Antarctic Lake Untersee.</title>
        <authorList>
            <person name="Fomenkov A."/>
            <person name="Akimov V.N."/>
            <person name="Vasilyeva L.V."/>
            <person name="Andersen D."/>
            <person name="Vincze T."/>
            <person name="Roberts R.J."/>
        </authorList>
    </citation>
    <scope>NUCLEOTIDE SEQUENCE [LARGE SCALE GENOMIC DNA]</scope>
    <source>
        <strain evidence="1 2">U14-5</strain>
    </source>
</reference>
<accession>A0A1L6ZGZ6</accession>
<proteinExistence type="predicted"/>
<organism evidence="1 2">
    <name type="scientific">Bacillus safensis</name>
    <dbReference type="NCBI Taxonomy" id="561879"/>
    <lineage>
        <taxon>Bacteria</taxon>
        <taxon>Bacillati</taxon>
        <taxon>Bacillota</taxon>
        <taxon>Bacilli</taxon>
        <taxon>Bacillales</taxon>
        <taxon>Bacillaceae</taxon>
        <taxon>Bacillus</taxon>
    </lineage>
</organism>
<dbReference type="Proteomes" id="UP000185426">
    <property type="component" value="Chromosome"/>
</dbReference>
<name>A0A1L6ZGZ6_BACIA</name>
<protein>
    <submittedName>
        <fullName evidence="1">Uncharacterized protein</fullName>
    </submittedName>
</protein>